<dbReference type="PANTHER" id="PTHR33603:SF1">
    <property type="entry name" value="RIBOSOMAL RNA LARGE SUBUNIT METHYLTRANSFERASE H"/>
    <property type="match status" value="1"/>
</dbReference>
<dbReference type="Pfam" id="PF02590">
    <property type="entry name" value="SPOUT_MTase"/>
    <property type="match status" value="1"/>
</dbReference>
<dbReference type="InterPro" id="IPR003742">
    <property type="entry name" value="RlmH-like"/>
</dbReference>
<evidence type="ECO:0000256" key="1">
    <source>
        <dbReference type="ARBA" id="ARBA00004606"/>
    </source>
</evidence>
<evidence type="ECO:0000256" key="2">
    <source>
        <dbReference type="ARBA" id="ARBA00022603"/>
    </source>
</evidence>
<dbReference type="OrthoDB" id="1676488at2759"/>
<protein>
    <submittedName>
        <fullName evidence="9">Core-2/I-Branching enzyme</fullName>
    </submittedName>
</protein>
<dbReference type="GO" id="GO:0008168">
    <property type="term" value="F:methyltransferase activity"/>
    <property type="evidence" value="ECO:0007669"/>
    <property type="project" value="UniProtKB-KW"/>
</dbReference>
<evidence type="ECO:0000313" key="9">
    <source>
        <dbReference type="EMBL" id="URD84765.1"/>
    </source>
</evidence>
<dbReference type="GO" id="GO:0016020">
    <property type="term" value="C:membrane"/>
    <property type="evidence" value="ECO:0007669"/>
    <property type="project" value="UniProtKB-SubCell"/>
</dbReference>
<dbReference type="Pfam" id="PF02485">
    <property type="entry name" value="Branch"/>
    <property type="match status" value="2"/>
</dbReference>
<dbReference type="GO" id="GO:0032259">
    <property type="term" value="P:methylation"/>
    <property type="evidence" value="ECO:0007669"/>
    <property type="project" value="UniProtKB-KW"/>
</dbReference>
<gene>
    <name evidence="9" type="ORF">MUK42_30865</name>
</gene>
<dbReference type="GO" id="GO:0006364">
    <property type="term" value="P:rRNA processing"/>
    <property type="evidence" value="ECO:0007669"/>
    <property type="project" value="InterPro"/>
</dbReference>
<evidence type="ECO:0000256" key="7">
    <source>
        <dbReference type="ARBA" id="ARBA00023180"/>
    </source>
</evidence>
<dbReference type="InterPro" id="IPR003406">
    <property type="entry name" value="Glyco_trans_14"/>
</dbReference>
<proteinExistence type="inferred from homology"/>
<keyword evidence="5" id="KW-0949">S-adenosyl-L-methionine</keyword>
<dbReference type="SUPFAM" id="SSF75217">
    <property type="entry name" value="alpha/beta knot"/>
    <property type="match status" value="1"/>
</dbReference>
<dbReference type="AlphaFoldDB" id="A0A9E7JKT8"/>
<dbReference type="GO" id="GO:0016757">
    <property type="term" value="F:glycosyltransferase activity"/>
    <property type="evidence" value="ECO:0007669"/>
    <property type="project" value="UniProtKB-KW"/>
</dbReference>
<comment type="similarity">
    <text evidence="8">Belongs to the RNA methyltransferase RlmH family.</text>
</comment>
<evidence type="ECO:0000256" key="6">
    <source>
        <dbReference type="ARBA" id="ARBA00023136"/>
    </source>
</evidence>
<dbReference type="Proteomes" id="UP001055439">
    <property type="component" value="Chromosome 10"/>
</dbReference>
<keyword evidence="2" id="KW-0489">Methyltransferase</keyword>
<keyword evidence="10" id="KW-1185">Reference proteome</keyword>
<dbReference type="PANTHER" id="PTHR33603">
    <property type="entry name" value="METHYLTRANSFERASE"/>
    <property type="match status" value="1"/>
</dbReference>
<keyword evidence="6" id="KW-0472">Membrane</keyword>
<comment type="subcellular location">
    <subcellularLocation>
        <location evidence="1">Membrane</location>
        <topology evidence="1">Single-pass type II membrane protein</topology>
    </subcellularLocation>
</comment>
<sequence length="360" mass="40988">MVEAEKRLLANALHNLDNQHFILLSDSCVPLHNFDYVYNYLLGTNVSFIDSFWDPGPHGNARYTEHMSPEIEEKDFRKGAQMIDPTGIANWSVTHVDWSEGKWHPKAYQAKEVTYELLKNITSIVENYHVTSDDKQNCGFLSLFFWAFQTSSCFSGLPVPLLCCRMEVSQWSQCYAVFSQMKKKTSATFLAKKSKYSGQSIRAIPIRILTVGKRRSPGAQLLVEEYMEKLRYYCSVEDVHVKSNPKSSSNVKAQIDAEDMVIMQQIRHEDWVVVLDEHGLDVRSEQLADLLGDAGRTGSTRLAFCIGGPYGHGPQLRNRADVTIRLSSMVLNHQIALIVLLEQLYSNKKHALQYMGEEKI</sequence>
<keyword evidence="3" id="KW-0328">Glycosyltransferase</keyword>
<evidence type="ECO:0000256" key="4">
    <source>
        <dbReference type="ARBA" id="ARBA00022679"/>
    </source>
</evidence>
<organism evidence="9 10">
    <name type="scientific">Musa troglodytarum</name>
    <name type="common">fe'i banana</name>
    <dbReference type="NCBI Taxonomy" id="320322"/>
    <lineage>
        <taxon>Eukaryota</taxon>
        <taxon>Viridiplantae</taxon>
        <taxon>Streptophyta</taxon>
        <taxon>Embryophyta</taxon>
        <taxon>Tracheophyta</taxon>
        <taxon>Spermatophyta</taxon>
        <taxon>Magnoliopsida</taxon>
        <taxon>Liliopsida</taxon>
        <taxon>Zingiberales</taxon>
        <taxon>Musaceae</taxon>
        <taxon>Musa</taxon>
    </lineage>
</organism>
<dbReference type="InterPro" id="IPR029028">
    <property type="entry name" value="Alpha/beta_knot_MTases"/>
</dbReference>
<dbReference type="Gene3D" id="3.40.1280.10">
    <property type="match status" value="1"/>
</dbReference>
<dbReference type="CDD" id="cd18081">
    <property type="entry name" value="RlmH-like"/>
    <property type="match status" value="1"/>
</dbReference>
<evidence type="ECO:0000313" key="10">
    <source>
        <dbReference type="Proteomes" id="UP001055439"/>
    </source>
</evidence>
<accession>A0A9E7JKT8</accession>
<evidence type="ECO:0000256" key="8">
    <source>
        <dbReference type="ARBA" id="ARBA00038303"/>
    </source>
</evidence>
<keyword evidence="7" id="KW-0325">Glycoprotein</keyword>
<dbReference type="InterPro" id="IPR029026">
    <property type="entry name" value="tRNA_m1G_MTases_N"/>
</dbReference>
<dbReference type="EMBL" id="CP097503">
    <property type="protein sequence ID" value="URD84765.1"/>
    <property type="molecule type" value="Genomic_DNA"/>
</dbReference>
<name>A0A9E7JKT8_9LILI</name>
<reference evidence="9" key="1">
    <citation type="submission" date="2022-05" db="EMBL/GenBank/DDBJ databases">
        <title>The Musa troglodytarum L. genome provides insights into the mechanism of non-climacteric behaviour and enrichment of carotenoids.</title>
        <authorList>
            <person name="Wang J."/>
        </authorList>
    </citation>
    <scope>NUCLEOTIDE SEQUENCE</scope>
    <source>
        <tissue evidence="9">Leaf</tissue>
    </source>
</reference>
<evidence type="ECO:0000256" key="5">
    <source>
        <dbReference type="ARBA" id="ARBA00022691"/>
    </source>
</evidence>
<evidence type="ECO:0000256" key="3">
    <source>
        <dbReference type="ARBA" id="ARBA00022676"/>
    </source>
</evidence>
<keyword evidence="4" id="KW-0808">Transferase</keyword>